<evidence type="ECO:0000313" key="4">
    <source>
        <dbReference type="Proteomes" id="UP000621540"/>
    </source>
</evidence>
<dbReference type="Gene3D" id="1.50.10.10">
    <property type="match status" value="1"/>
</dbReference>
<evidence type="ECO:0000259" key="1">
    <source>
        <dbReference type="Pfam" id="PF06202"/>
    </source>
</evidence>
<feature type="domain" description="Glycogen debranching enzyme bacterial and archaeal type N-terminal" evidence="2">
    <location>
        <begin position="24"/>
        <end position="249"/>
    </location>
</feature>
<dbReference type="Pfam" id="PF06202">
    <property type="entry name" value="GDE_C"/>
    <property type="match status" value="1"/>
</dbReference>
<dbReference type="InterPro" id="IPR032790">
    <property type="entry name" value="GDE_C"/>
</dbReference>
<gene>
    <name evidence="3" type="ORF">H8Z76_12555</name>
</gene>
<accession>A0ABR7ID10</accession>
<protein>
    <submittedName>
        <fullName evidence="3">Amylo-alpha-1,6-glucosidase</fullName>
    </submittedName>
</protein>
<sequence>MEETMKPYHVTGDALSVFKEGISREWVMTNGIGGYAGSSVIGAHTRKHHGYLIASLHPPVERYVILSKVTERFTSGGAVFDFETSQRGENYKEGGFRSECVEGQKYLKDFAYDGLVHFSYQAGDCSVEKTLCFEHGKNTIAVSYEITNNGADAVFYFTPLFNYRAHHDGSSVSDLKFETRHTRHHMYLTPEKNKEIKIRLIATDGEVVEREQRFDENMQLQTEINVEADCIDNNFTPYEVKYTVPAGKKRKIALICTIEASYNRNVEETIENEYRRLNGIIKTAGYRDQFANTLVLAADQFLAYRQSTGLTTVLAGLPWFTDWGRDTMIALTGLTLATKRFDEARDILTTFAMYVKDGLVPNMFPDEGTEPLYNTVDASLWYFYAVHKFLTYSDTPKNYAYVKEHIYPKLKEIIEAYKNGTGFSIFMDEDGLISAGSGLDQVTWMDVRVGDWVATPRHGKPVEINALWYNALKVMESLSVYYDEDPEPYHLLAEQVRESFNREFWNEEKECLYDVLEPDKKDDKVRPNQIYAVSLPYTMMSKEREKRVVEKVKDELYAGCGLRSLAPEDPDYHGVYSGCLAKRDAAYHQGTAWGFLLGGFFTAYIKVYGHSAQTMERVKEMLLPVQKHLTKGCVGTIAEIFDGNAPHTSRGCYGQAWSVGEILRAYTEDILPFL</sequence>
<dbReference type="PANTHER" id="PTHR10569:SF2">
    <property type="entry name" value="GLYCOGEN DEBRANCHING ENZYME"/>
    <property type="match status" value="1"/>
</dbReference>
<dbReference type="InterPro" id="IPR010401">
    <property type="entry name" value="AGL/Gdb1"/>
</dbReference>
<feature type="domain" description="Glycogen debranching enzyme C-terminal" evidence="1">
    <location>
        <begin position="297"/>
        <end position="664"/>
    </location>
</feature>
<dbReference type="Pfam" id="PF12439">
    <property type="entry name" value="GDE_N"/>
    <property type="match status" value="1"/>
</dbReference>
<dbReference type="SUPFAM" id="SSF48208">
    <property type="entry name" value="Six-hairpin glycosidases"/>
    <property type="match status" value="1"/>
</dbReference>
<reference evidence="3 4" key="1">
    <citation type="submission" date="2020-08" db="EMBL/GenBank/DDBJ databases">
        <title>Genome public.</title>
        <authorList>
            <person name="Liu C."/>
            <person name="Sun Q."/>
        </authorList>
    </citation>
    <scope>NUCLEOTIDE SEQUENCE [LARGE SCALE GENOMIC DNA]</scope>
    <source>
        <strain evidence="3 4">BX0805</strain>
    </source>
</reference>
<dbReference type="InterPro" id="IPR024742">
    <property type="entry name" value="Glycogen_debranch_N"/>
</dbReference>
<dbReference type="InterPro" id="IPR008928">
    <property type="entry name" value="6-hairpin_glycosidase_sf"/>
</dbReference>
<keyword evidence="4" id="KW-1185">Reference proteome</keyword>
<evidence type="ECO:0000313" key="3">
    <source>
        <dbReference type="EMBL" id="MBC5754827.1"/>
    </source>
</evidence>
<dbReference type="NCBIfam" id="TIGR01561">
    <property type="entry name" value="gde_arch"/>
    <property type="match status" value="1"/>
</dbReference>
<dbReference type="InterPro" id="IPR012341">
    <property type="entry name" value="6hp_glycosidase-like_sf"/>
</dbReference>
<comment type="caution">
    <text evidence="3">The sequence shown here is derived from an EMBL/GenBank/DDBJ whole genome shotgun (WGS) entry which is preliminary data.</text>
</comment>
<dbReference type="InterPro" id="IPR006451">
    <property type="entry name" value="Glycogen_debranch_arc"/>
</dbReference>
<proteinExistence type="predicted"/>
<name>A0ABR7ID10_9FIRM</name>
<evidence type="ECO:0000259" key="2">
    <source>
        <dbReference type="Pfam" id="PF12439"/>
    </source>
</evidence>
<organism evidence="3 4">
    <name type="scientific">Roseburia yibonii</name>
    <dbReference type="NCBI Taxonomy" id="2763063"/>
    <lineage>
        <taxon>Bacteria</taxon>
        <taxon>Bacillati</taxon>
        <taxon>Bacillota</taxon>
        <taxon>Clostridia</taxon>
        <taxon>Lachnospirales</taxon>
        <taxon>Lachnospiraceae</taxon>
        <taxon>Roseburia</taxon>
    </lineage>
</organism>
<dbReference type="EMBL" id="JACOQH010000011">
    <property type="protein sequence ID" value="MBC5754827.1"/>
    <property type="molecule type" value="Genomic_DNA"/>
</dbReference>
<dbReference type="PANTHER" id="PTHR10569">
    <property type="entry name" value="GLYCOGEN DEBRANCHING ENZYME"/>
    <property type="match status" value="1"/>
</dbReference>
<dbReference type="Proteomes" id="UP000621540">
    <property type="component" value="Unassembled WGS sequence"/>
</dbReference>